<reference evidence="3" key="2">
    <citation type="submission" date="2020-09" db="EMBL/GenBank/DDBJ databases">
        <authorList>
            <person name="Sun Q."/>
            <person name="Kim S."/>
        </authorList>
    </citation>
    <scope>NUCLEOTIDE SEQUENCE</scope>
    <source>
        <strain evidence="3">KCTC 32422</strain>
    </source>
</reference>
<keyword evidence="2" id="KW-0472">Membrane</keyword>
<name>A0A918VD94_9SPHN</name>
<feature type="transmembrane region" description="Helical" evidence="2">
    <location>
        <begin position="39"/>
        <end position="59"/>
    </location>
</feature>
<accession>A0A918VD94</accession>
<evidence type="ECO:0000313" key="4">
    <source>
        <dbReference type="Proteomes" id="UP000634139"/>
    </source>
</evidence>
<dbReference type="Proteomes" id="UP000634139">
    <property type="component" value="Unassembled WGS sequence"/>
</dbReference>
<dbReference type="AlphaFoldDB" id="A0A918VD94"/>
<feature type="region of interest" description="Disordered" evidence="1">
    <location>
        <begin position="1"/>
        <end position="21"/>
    </location>
</feature>
<dbReference type="RefSeq" id="WP_189539327.1">
    <property type="nucleotide sequence ID" value="NZ_BMZD01000002.1"/>
</dbReference>
<feature type="region of interest" description="Disordered" evidence="1">
    <location>
        <begin position="68"/>
        <end position="115"/>
    </location>
</feature>
<protein>
    <submittedName>
        <fullName evidence="3">Uncharacterized protein</fullName>
    </submittedName>
</protein>
<proteinExistence type="predicted"/>
<gene>
    <name evidence="3" type="ORF">GCM10011617_10000</name>
</gene>
<feature type="compositionally biased region" description="Basic and acidic residues" evidence="1">
    <location>
        <begin position="78"/>
        <end position="89"/>
    </location>
</feature>
<dbReference type="EMBL" id="BMZD01000002">
    <property type="protein sequence ID" value="GGZ92482.1"/>
    <property type="molecule type" value="Genomic_DNA"/>
</dbReference>
<reference evidence="3" key="1">
    <citation type="journal article" date="2014" name="Int. J. Syst. Evol. Microbiol.">
        <title>Complete genome sequence of Corynebacterium casei LMG S-19264T (=DSM 44701T), isolated from a smear-ripened cheese.</title>
        <authorList>
            <consortium name="US DOE Joint Genome Institute (JGI-PGF)"/>
            <person name="Walter F."/>
            <person name="Albersmeier A."/>
            <person name="Kalinowski J."/>
            <person name="Ruckert C."/>
        </authorList>
    </citation>
    <scope>NUCLEOTIDE SEQUENCE</scope>
    <source>
        <strain evidence="3">KCTC 32422</strain>
    </source>
</reference>
<evidence type="ECO:0000256" key="1">
    <source>
        <dbReference type="SAM" id="MobiDB-lite"/>
    </source>
</evidence>
<keyword evidence="2" id="KW-0812">Transmembrane</keyword>
<keyword evidence="4" id="KW-1185">Reference proteome</keyword>
<keyword evidence="2" id="KW-1133">Transmembrane helix</keyword>
<sequence length="115" mass="11608">MATQPPFNGNGRVLEPLSGPQHFVPPTARELRAQAVQRLQAGLFGLAAIVLIVGLANIINDRARLSEAANPAPPSAMEAKDGSEAKADPLADAGVVPATKAEETPAAAAPGGPAN</sequence>
<comment type="caution">
    <text evidence="3">The sequence shown here is derived from an EMBL/GenBank/DDBJ whole genome shotgun (WGS) entry which is preliminary data.</text>
</comment>
<organism evidence="3 4">
    <name type="scientific">Novosphingobium arvoryzae</name>
    <dbReference type="NCBI Taxonomy" id="1256514"/>
    <lineage>
        <taxon>Bacteria</taxon>
        <taxon>Pseudomonadati</taxon>
        <taxon>Pseudomonadota</taxon>
        <taxon>Alphaproteobacteria</taxon>
        <taxon>Sphingomonadales</taxon>
        <taxon>Sphingomonadaceae</taxon>
        <taxon>Novosphingobium</taxon>
    </lineage>
</organism>
<feature type="compositionally biased region" description="Low complexity" evidence="1">
    <location>
        <begin position="104"/>
        <end position="115"/>
    </location>
</feature>
<evidence type="ECO:0000313" key="3">
    <source>
        <dbReference type="EMBL" id="GGZ92482.1"/>
    </source>
</evidence>
<evidence type="ECO:0000256" key="2">
    <source>
        <dbReference type="SAM" id="Phobius"/>
    </source>
</evidence>